<dbReference type="InterPro" id="IPR017293">
    <property type="entry name" value="N-acetylmuramoyl-L-ala_amidase"/>
</dbReference>
<dbReference type="EMBL" id="AZDJ01000013">
    <property type="protein sequence ID" value="KRK73403.1"/>
    <property type="molecule type" value="Genomic_DNA"/>
</dbReference>
<feature type="signal peptide" evidence="3">
    <location>
        <begin position="1"/>
        <end position="23"/>
    </location>
</feature>
<protein>
    <submittedName>
        <fullName evidence="5">N-acetylmuramoyl-L-alanine amidase</fullName>
    </submittedName>
</protein>
<dbReference type="PANTHER" id="PTHR30404:SF7">
    <property type="entry name" value="CELL WALL AMIDASE LYTH-RELATED"/>
    <property type="match status" value="1"/>
</dbReference>
<dbReference type="SMART" id="SM00646">
    <property type="entry name" value="Ami_3"/>
    <property type="match status" value="1"/>
</dbReference>
<evidence type="ECO:0000256" key="2">
    <source>
        <dbReference type="ARBA" id="ARBA00023316"/>
    </source>
</evidence>
<proteinExistence type="predicted"/>
<dbReference type="OrthoDB" id="9806267at2"/>
<evidence type="ECO:0000313" key="5">
    <source>
        <dbReference type="EMBL" id="KRK73403.1"/>
    </source>
</evidence>
<dbReference type="CDD" id="cd02696">
    <property type="entry name" value="MurNAc-LAA"/>
    <property type="match status" value="1"/>
</dbReference>
<dbReference type="Gene3D" id="3.40.630.40">
    <property type="entry name" value="Zn-dependent exopeptidases"/>
    <property type="match status" value="1"/>
</dbReference>
<dbReference type="Gene3D" id="2.30.30.40">
    <property type="entry name" value="SH3 Domains"/>
    <property type="match status" value="3"/>
</dbReference>
<feature type="chain" id="PRO_5039410446" evidence="3">
    <location>
        <begin position="24"/>
        <end position="443"/>
    </location>
</feature>
<feature type="domain" description="SH3b" evidence="4">
    <location>
        <begin position="187"/>
        <end position="250"/>
    </location>
</feature>
<dbReference type="AlphaFoldDB" id="A0A0R1JQK8"/>
<comment type="caution">
    <text evidence="5">The sequence shown here is derived from an EMBL/GenBank/DDBJ whole genome shotgun (WGS) entry which is preliminary data.</text>
</comment>
<dbReference type="Pfam" id="PF08239">
    <property type="entry name" value="SH3_3"/>
    <property type="match status" value="3"/>
</dbReference>
<evidence type="ECO:0000256" key="3">
    <source>
        <dbReference type="SAM" id="SignalP"/>
    </source>
</evidence>
<name>A0A0R1JQK8_9LACO</name>
<dbReference type="PATRIC" id="fig|1291734.4.peg.1293"/>
<dbReference type="PIRSF" id="PIRSF037846">
    <property type="entry name" value="Autolysin_YrvJ_prd"/>
    <property type="match status" value="1"/>
</dbReference>
<accession>A0A0R1JQK8</accession>
<feature type="domain" description="SH3b" evidence="4">
    <location>
        <begin position="101"/>
        <end position="168"/>
    </location>
</feature>
<keyword evidence="3" id="KW-0732">Signal</keyword>
<dbReference type="SUPFAM" id="SSF53187">
    <property type="entry name" value="Zn-dependent exopeptidases"/>
    <property type="match status" value="1"/>
</dbReference>
<dbReference type="GO" id="GO:0009253">
    <property type="term" value="P:peptidoglycan catabolic process"/>
    <property type="evidence" value="ECO:0007669"/>
    <property type="project" value="InterPro"/>
</dbReference>
<evidence type="ECO:0000259" key="4">
    <source>
        <dbReference type="PROSITE" id="PS51781"/>
    </source>
</evidence>
<gene>
    <name evidence="5" type="ORF">FD02_GL001262</name>
</gene>
<dbReference type="GO" id="GO:0071555">
    <property type="term" value="P:cell wall organization"/>
    <property type="evidence" value="ECO:0007669"/>
    <property type="project" value="UniProtKB-KW"/>
</dbReference>
<keyword evidence="6" id="KW-1185">Reference proteome</keyword>
<evidence type="ECO:0000256" key="1">
    <source>
        <dbReference type="ARBA" id="ARBA00022801"/>
    </source>
</evidence>
<organism evidence="5 6">
    <name type="scientific">Lacticaseibacillus nasuensis JCM 17158</name>
    <dbReference type="NCBI Taxonomy" id="1291734"/>
    <lineage>
        <taxon>Bacteria</taxon>
        <taxon>Bacillati</taxon>
        <taxon>Bacillota</taxon>
        <taxon>Bacilli</taxon>
        <taxon>Lactobacillales</taxon>
        <taxon>Lactobacillaceae</taxon>
        <taxon>Lacticaseibacillus</taxon>
    </lineage>
</organism>
<dbReference type="RefSeq" id="WP_056950749.1">
    <property type="nucleotide sequence ID" value="NZ_AZDJ01000013.1"/>
</dbReference>
<dbReference type="Pfam" id="PF01520">
    <property type="entry name" value="Amidase_3"/>
    <property type="match status" value="1"/>
</dbReference>
<dbReference type="InterPro" id="IPR050695">
    <property type="entry name" value="N-acetylmuramoyl_amidase_3"/>
</dbReference>
<feature type="domain" description="SH3b" evidence="4">
    <location>
        <begin position="32"/>
        <end position="94"/>
    </location>
</feature>
<evidence type="ECO:0000313" key="6">
    <source>
        <dbReference type="Proteomes" id="UP000051804"/>
    </source>
</evidence>
<reference evidence="5 6" key="1">
    <citation type="journal article" date="2015" name="Genome Announc.">
        <title>Expanding the biotechnology potential of lactobacilli through comparative genomics of 213 strains and associated genera.</title>
        <authorList>
            <person name="Sun Z."/>
            <person name="Harris H.M."/>
            <person name="McCann A."/>
            <person name="Guo C."/>
            <person name="Argimon S."/>
            <person name="Zhang W."/>
            <person name="Yang X."/>
            <person name="Jeffery I.B."/>
            <person name="Cooney J.C."/>
            <person name="Kagawa T.F."/>
            <person name="Liu W."/>
            <person name="Song Y."/>
            <person name="Salvetti E."/>
            <person name="Wrobel A."/>
            <person name="Rasinkangas P."/>
            <person name="Parkhill J."/>
            <person name="Rea M.C."/>
            <person name="O'Sullivan O."/>
            <person name="Ritari J."/>
            <person name="Douillard F.P."/>
            <person name="Paul Ross R."/>
            <person name="Yang R."/>
            <person name="Briner A.E."/>
            <person name="Felis G.E."/>
            <person name="de Vos W.M."/>
            <person name="Barrangou R."/>
            <person name="Klaenhammer T.R."/>
            <person name="Caufield P.W."/>
            <person name="Cui Y."/>
            <person name="Zhang H."/>
            <person name="O'Toole P.W."/>
        </authorList>
    </citation>
    <scope>NUCLEOTIDE SEQUENCE [LARGE SCALE GENOMIC DNA]</scope>
    <source>
        <strain evidence="5 6">JCM 17158</strain>
    </source>
</reference>
<dbReference type="PANTHER" id="PTHR30404">
    <property type="entry name" value="N-ACETYLMURAMOYL-L-ALANINE AMIDASE"/>
    <property type="match status" value="1"/>
</dbReference>
<keyword evidence="1" id="KW-0378">Hydrolase</keyword>
<sequence length="443" mass="47132">MKPLKIKKWPLLFLIAGAIAVSAVTTTVLANNTTLTVRASVLNVRLGPGLAYNVMGRVNNGTQLTVISKSNSWYQVRLAGNKIGWVASWLVDQNEPSTSSAKVATVTQAANVRASASTTAKILGRLSVGDAVNVVYTEGPWSQIAYHNTAAWVASRLIRDTGRTTTLSTPTQRAKTATTDRTTTTASTATSVTATTAANIRQAAGLNARVVTRVPKNTKLAVIKQSGEWYQVKTSTGKTGYVAGWVVSVPGATSGKVATSLGEATIVLDPGHGGSDAGALSTNGKYEKTYTLLMAKAVGAALSAQGANVVYTRDTDSFVDLEPRAATSRKLKADVFISFHFDSSPKANSATGFTSYYYSSGKSKTLASYLDRGFTNLNLTNRGIAFGNYQVLRDNSQPSVLLEMGYINTDKDFKEISSATYRQQVATDVTQSLTSYFKAGNHQ</sequence>
<dbReference type="GO" id="GO:0030288">
    <property type="term" value="C:outer membrane-bounded periplasmic space"/>
    <property type="evidence" value="ECO:0007669"/>
    <property type="project" value="TreeGrafter"/>
</dbReference>
<dbReference type="InterPro" id="IPR003646">
    <property type="entry name" value="SH3-like_bac-type"/>
</dbReference>
<dbReference type="PROSITE" id="PS51781">
    <property type="entry name" value="SH3B"/>
    <property type="match status" value="3"/>
</dbReference>
<dbReference type="STRING" id="1291734.FD02_GL001262"/>
<dbReference type="InterPro" id="IPR002508">
    <property type="entry name" value="MurNAc-LAA_cat"/>
</dbReference>
<keyword evidence="2" id="KW-0961">Cell wall biogenesis/degradation</keyword>
<dbReference type="GO" id="GO:0008745">
    <property type="term" value="F:N-acetylmuramoyl-L-alanine amidase activity"/>
    <property type="evidence" value="ECO:0007669"/>
    <property type="project" value="InterPro"/>
</dbReference>
<dbReference type="SMART" id="SM00287">
    <property type="entry name" value="SH3b"/>
    <property type="match status" value="3"/>
</dbReference>
<dbReference type="Proteomes" id="UP000051804">
    <property type="component" value="Unassembled WGS sequence"/>
</dbReference>